<reference evidence="2 3" key="1">
    <citation type="submission" date="2016-10" db="EMBL/GenBank/DDBJ databases">
        <title>Complete genome sequences of three Cupriavidus strains isolated from various Malaysian environments.</title>
        <authorList>
            <person name="Abdullah A.A.-A."/>
            <person name="Shafie N.A.H."/>
            <person name="Lau N.S."/>
        </authorList>
    </citation>
    <scope>NUCLEOTIDE SEQUENCE [LARGE SCALE GENOMIC DNA]</scope>
    <source>
        <strain evidence="2 3">USMAA1020</strain>
    </source>
</reference>
<name>A0ABM6FF19_9BURK</name>
<dbReference type="EMBL" id="CP017755">
    <property type="protein sequence ID" value="AOZ10426.1"/>
    <property type="molecule type" value="Genomic_DNA"/>
</dbReference>
<dbReference type="Proteomes" id="UP000177515">
    <property type="component" value="Chromosome 2"/>
</dbReference>
<sequence>MKARARYWIAFGAAFALLIAALPQSGMAVPAFARQTGMACVACHVNFPELTPFGRFFKLTGYTLSNNRTIPLSAMVQVSRTSSRTVDQANFDFVRNDDLALQQASVFLAGRIFDHVGTFTQWTYDGIAHRAALDNTDIRAAWHLAENDIDFIYGVTVNNNPTVSDVWNSTPAFGFPFASSSVSVTPAASTLIDGGLAQQVAGLAAYAFWQRSVYAEFGFYRTADGALSVFRTGQDINTPGGVARLSGASPYWRLAYNHEWGANSLMLGTFGMIADRYPDNTLPGTPTDRFSDYALDAQYQYLTLPHAFTAQAAWIYEKQNWRASFPSGGIGAGPTPANPTDHLTTFKARASYMYQRKYGGTLAYFSTTGNADPGLYAPAPVTGSANGYPDSRGLIFELDYLPHPQVKLALQYTWFLKFNGAHANYDGNGRNAQDNNTLYLLAWFAF</sequence>
<keyword evidence="1" id="KW-0732">Signal</keyword>
<evidence type="ECO:0000313" key="3">
    <source>
        <dbReference type="Proteomes" id="UP000177515"/>
    </source>
</evidence>
<protein>
    <submittedName>
        <fullName evidence="2">Cytochrome C</fullName>
    </submittedName>
</protein>
<evidence type="ECO:0000313" key="2">
    <source>
        <dbReference type="EMBL" id="AOZ10426.1"/>
    </source>
</evidence>
<accession>A0ABM6FF19</accession>
<proteinExistence type="predicted"/>
<evidence type="ECO:0000256" key="1">
    <source>
        <dbReference type="SAM" id="SignalP"/>
    </source>
</evidence>
<keyword evidence="3" id="KW-1185">Reference proteome</keyword>
<gene>
    <name evidence="2" type="ORF">BKK80_33125</name>
</gene>
<feature type="chain" id="PRO_5045672274" evidence="1">
    <location>
        <begin position="29"/>
        <end position="446"/>
    </location>
</feature>
<organism evidence="2 3">
    <name type="scientific">Cupriavidus malaysiensis</name>
    <dbReference type="NCBI Taxonomy" id="367825"/>
    <lineage>
        <taxon>Bacteria</taxon>
        <taxon>Pseudomonadati</taxon>
        <taxon>Pseudomonadota</taxon>
        <taxon>Betaproteobacteria</taxon>
        <taxon>Burkholderiales</taxon>
        <taxon>Burkholderiaceae</taxon>
        <taxon>Cupriavidus</taxon>
    </lineage>
</organism>
<feature type="signal peptide" evidence="1">
    <location>
        <begin position="1"/>
        <end position="28"/>
    </location>
</feature>